<dbReference type="STRING" id="325777.GW15_0204700"/>
<sequence length="318" mass="35798">MRAHMRGIVRRLSLLARPRGAEGLPIVLDRRRIYVLPTRFGLFVTALLLAMLLGALNYNNNPALLLALLLATAGIASSIMAHLQLSALRIEAVSAEPVVAGEPLRMRVSLARRDTRARRGLRLDHLDSSGFCALIEYDMAEIDLLVPTERRGWQDIERIRLSSTQPLGLVRAWSWVWPETPLLAYPKPEEQGPALPDGAGSPNKTRLHAQGEELHQLRPYRAGDAPRTISWKHSARRDTLLVREYEQPLGIDVTLDWRALNALPYERRIARLARWVNLAERDGRRYRLLLPGQTPLGPAQGPSHHHLCQRALALLPHD</sequence>
<proteinExistence type="predicted"/>
<evidence type="ECO:0000313" key="1">
    <source>
        <dbReference type="EMBL" id="KGE53032.1"/>
    </source>
</evidence>
<dbReference type="Proteomes" id="UP000028012">
    <property type="component" value="Unassembled WGS sequence"/>
</dbReference>
<comment type="caution">
    <text evidence="1">The sequence shown here is derived from an EMBL/GenBank/DDBJ whole genome shotgun (WGS) entry which is preliminary data.</text>
</comment>
<dbReference type="HOGENOM" id="CLU_054568_0_1_6"/>
<protein>
    <submittedName>
        <fullName evidence="1">Membrane protein</fullName>
    </submittedName>
</protein>
<organism evidence="1 2">
    <name type="scientific">Xanthomonas axonopodis pv. vasculorum</name>
    <dbReference type="NCBI Taxonomy" id="325777"/>
    <lineage>
        <taxon>Bacteria</taxon>
        <taxon>Pseudomonadati</taxon>
        <taxon>Pseudomonadota</taxon>
        <taxon>Gammaproteobacteria</taxon>
        <taxon>Lysobacterales</taxon>
        <taxon>Lysobacteraceae</taxon>
        <taxon>Xanthomonas</taxon>
    </lineage>
</organism>
<dbReference type="eggNOG" id="COG1721">
    <property type="taxonomic scope" value="Bacteria"/>
</dbReference>
<gene>
    <name evidence="1" type="ORF">GW15_0204700</name>
</gene>
<dbReference type="EMBL" id="JPHD02000043">
    <property type="protein sequence ID" value="KGE53032.1"/>
    <property type="molecule type" value="Genomic_DNA"/>
</dbReference>
<accession>A0A098Q4Y7</accession>
<dbReference type="GeneID" id="58002077"/>
<dbReference type="PANTHER" id="PTHR34351:SF1">
    <property type="entry name" value="SLR1927 PROTEIN"/>
    <property type="match status" value="1"/>
</dbReference>
<dbReference type="AlphaFoldDB" id="A0A098Q4Y7"/>
<dbReference type="PANTHER" id="PTHR34351">
    <property type="entry name" value="SLR1927 PROTEIN-RELATED"/>
    <property type="match status" value="1"/>
</dbReference>
<name>A0A098Q4Y7_9XANT</name>
<evidence type="ECO:0000313" key="2">
    <source>
        <dbReference type="Proteomes" id="UP000028012"/>
    </source>
</evidence>
<dbReference type="RefSeq" id="WP_042821454.1">
    <property type="nucleotide sequence ID" value="NZ_CP053649.1"/>
</dbReference>
<reference evidence="1 2" key="1">
    <citation type="submission" date="2014-09" db="EMBL/GenBank/DDBJ databases">
        <title>A draft genome sequence for Xanthomonas axonopodis pv. vasculorum NCPPB 900.</title>
        <authorList>
            <person name="Harrison J."/>
            <person name="Studholme D.J."/>
        </authorList>
    </citation>
    <scope>NUCLEOTIDE SEQUENCE [LARGE SCALE GENOMIC DNA]</scope>
    <source>
        <strain evidence="1 2">NCPPB 900</strain>
    </source>
</reference>